<evidence type="ECO:0000256" key="11">
    <source>
        <dbReference type="RuleBase" id="RU362127"/>
    </source>
</evidence>
<dbReference type="GO" id="GO:0043541">
    <property type="term" value="C:UDP-N-acetylglucosamine transferase complex"/>
    <property type="evidence" value="ECO:0007669"/>
    <property type="project" value="TreeGrafter"/>
</dbReference>
<evidence type="ECO:0000256" key="2">
    <source>
        <dbReference type="ARBA" id="ARBA00004590"/>
    </source>
</evidence>
<evidence type="ECO:0000256" key="8">
    <source>
        <dbReference type="ARBA" id="ARBA00022989"/>
    </source>
</evidence>
<evidence type="ECO:0000256" key="10">
    <source>
        <dbReference type="ARBA" id="ARBA00032062"/>
    </source>
</evidence>
<dbReference type="GO" id="GO:0004577">
    <property type="term" value="F:N-acetylglucosaminyldiphosphodolichol N-acetylglucosaminyltransferase activity"/>
    <property type="evidence" value="ECO:0007669"/>
    <property type="project" value="TreeGrafter"/>
</dbReference>
<dbReference type="InParanoid" id="A0A4S2MMP6"/>
<dbReference type="PANTHER" id="PTHR12154">
    <property type="entry name" value="GLYCOSYL TRANSFERASE-RELATED"/>
    <property type="match status" value="1"/>
</dbReference>
<sequence>MFLLFLLFSFSTLLFLRLLYILPSTHPTPAPSRSFPSRPKHLMILLGSGGHTAEMLLLLRTLRHPALYRRSYIYTHGDALSAAKGVAFETSLAGCGAEKAAHCVYSIPRARRVKQSWLSTPLDAVKCFLGCISLFWKTGIPDVVVTNGPGSAVLLIGVVLGLRFLGIAHTRMVYVESFARVTRLSLTGKLLYHVVDRFVVQWEGLKKRYRRAEYRGVLVL</sequence>
<evidence type="ECO:0000313" key="14">
    <source>
        <dbReference type="Proteomes" id="UP000298138"/>
    </source>
</evidence>
<dbReference type="EMBL" id="ML220142">
    <property type="protein sequence ID" value="TGZ78360.1"/>
    <property type="molecule type" value="Genomic_DNA"/>
</dbReference>
<feature type="transmembrane region" description="Helical" evidence="11">
    <location>
        <begin position="148"/>
        <end position="165"/>
    </location>
</feature>
<dbReference type="GO" id="GO:0006488">
    <property type="term" value="P:dolichol-linked oligosaccharide biosynthetic process"/>
    <property type="evidence" value="ECO:0007669"/>
    <property type="project" value="InterPro"/>
</dbReference>
<comment type="subcellular location">
    <subcellularLocation>
        <location evidence="1 11">Endoplasmic reticulum membrane</location>
        <topology evidence="1 11">Single-pass membrane protein</topology>
    </subcellularLocation>
    <subcellularLocation>
        <location evidence="2">Nucleus membrane</location>
        <topology evidence="2">Single-pass membrane protein</topology>
    </subcellularLocation>
</comment>
<dbReference type="AlphaFoldDB" id="A0A4S2MMP6"/>
<accession>A0A4S2MMP6</accession>
<organism evidence="13 14">
    <name type="scientific">Ascodesmis nigricans</name>
    <dbReference type="NCBI Taxonomy" id="341454"/>
    <lineage>
        <taxon>Eukaryota</taxon>
        <taxon>Fungi</taxon>
        <taxon>Dikarya</taxon>
        <taxon>Ascomycota</taxon>
        <taxon>Pezizomycotina</taxon>
        <taxon>Pezizomycetes</taxon>
        <taxon>Pezizales</taxon>
        <taxon>Ascodesmidaceae</taxon>
        <taxon>Ascodesmis</taxon>
    </lineage>
</organism>
<evidence type="ECO:0000256" key="1">
    <source>
        <dbReference type="ARBA" id="ARBA00004389"/>
    </source>
</evidence>
<dbReference type="FunCoup" id="A0A4S2MMP6">
    <property type="interactions" value="307"/>
</dbReference>
<evidence type="ECO:0000256" key="5">
    <source>
        <dbReference type="ARBA" id="ARBA00017467"/>
    </source>
</evidence>
<protein>
    <recommendedName>
        <fullName evidence="5 11">UDP-N-acetylglucosamine transferase subunit ALG14</fullName>
    </recommendedName>
    <alternativeName>
        <fullName evidence="10 11">Asparagine-linked glycosylation protein 14</fullName>
    </alternativeName>
</protein>
<feature type="signal peptide" evidence="12">
    <location>
        <begin position="1"/>
        <end position="27"/>
    </location>
</feature>
<dbReference type="Pfam" id="PF08660">
    <property type="entry name" value="Alg14"/>
    <property type="match status" value="1"/>
</dbReference>
<proteinExistence type="inferred from homology"/>
<evidence type="ECO:0000256" key="7">
    <source>
        <dbReference type="ARBA" id="ARBA00022824"/>
    </source>
</evidence>
<comment type="similarity">
    <text evidence="3 11">Belongs to the ALG14 family.</text>
</comment>
<keyword evidence="7 11" id="KW-0256">Endoplasmic reticulum</keyword>
<dbReference type="OrthoDB" id="17098at2759"/>
<comment type="subunit">
    <text evidence="4 11">Heterodimer with ALG13 to form a functional enzyme.</text>
</comment>
<reference evidence="13 14" key="1">
    <citation type="submission" date="2019-04" db="EMBL/GenBank/DDBJ databases">
        <title>Comparative genomics and transcriptomics to analyze fruiting body development in filamentous ascomycetes.</title>
        <authorList>
            <consortium name="DOE Joint Genome Institute"/>
            <person name="Lutkenhaus R."/>
            <person name="Traeger S."/>
            <person name="Breuer J."/>
            <person name="Kuo A."/>
            <person name="Lipzen A."/>
            <person name="Pangilinan J."/>
            <person name="Dilworth D."/>
            <person name="Sandor L."/>
            <person name="Poggeler S."/>
            <person name="Barry K."/>
            <person name="Grigoriev I.V."/>
            <person name="Nowrousian M."/>
        </authorList>
    </citation>
    <scope>NUCLEOTIDE SEQUENCE [LARGE SCALE GENOMIC DNA]</scope>
    <source>
        <strain evidence="13 14">CBS 389.68</strain>
    </source>
</reference>
<keyword evidence="6 11" id="KW-0812">Transmembrane</keyword>
<evidence type="ECO:0000256" key="6">
    <source>
        <dbReference type="ARBA" id="ARBA00022692"/>
    </source>
</evidence>
<feature type="chain" id="PRO_5020220782" description="UDP-N-acetylglucosamine transferase subunit ALG14" evidence="12">
    <location>
        <begin position="28"/>
        <end position="220"/>
    </location>
</feature>
<dbReference type="Proteomes" id="UP000298138">
    <property type="component" value="Unassembled WGS sequence"/>
</dbReference>
<gene>
    <name evidence="11" type="primary">ALG14</name>
    <name evidence="13" type="ORF">EX30DRAFT_343260</name>
</gene>
<keyword evidence="9 11" id="KW-0472">Membrane</keyword>
<evidence type="ECO:0000313" key="13">
    <source>
        <dbReference type="EMBL" id="TGZ78360.1"/>
    </source>
</evidence>
<dbReference type="InterPro" id="IPR013969">
    <property type="entry name" value="Oligosacch_biosynth_Alg14"/>
</dbReference>
<keyword evidence="14" id="KW-1185">Reference proteome</keyword>
<keyword evidence="12" id="KW-0732">Signal</keyword>
<name>A0A4S2MMP6_9PEZI</name>
<evidence type="ECO:0000256" key="9">
    <source>
        <dbReference type="ARBA" id="ARBA00023136"/>
    </source>
</evidence>
<evidence type="ECO:0000256" key="12">
    <source>
        <dbReference type="SAM" id="SignalP"/>
    </source>
</evidence>
<keyword evidence="8 11" id="KW-1133">Transmembrane helix</keyword>
<dbReference type="PANTHER" id="PTHR12154:SF4">
    <property type="entry name" value="UDP-N-ACETYLGLUCOSAMINE TRANSFERASE SUBUNIT ALG14 HOMOLOG"/>
    <property type="match status" value="1"/>
</dbReference>
<comment type="function">
    <text evidence="11">Involved in protein N-glycosylation. Essential for the second step of the dolichol-linked oligosaccharide pathway. Anchors the catalytic subunit ALG13 to the ER.</text>
</comment>
<dbReference type="Gene3D" id="3.40.50.2000">
    <property type="entry name" value="Glycogen Phosphorylase B"/>
    <property type="match status" value="1"/>
</dbReference>
<evidence type="ECO:0000256" key="3">
    <source>
        <dbReference type="ARBA" id="ARBA00009731"/>
    </source>
</evidence>
<evidence type="ECO:0000256" key="4">
    <source>
        <dbReference type="ARBA" id="ARBA00011335"/>
    </source>
</evidence>
<dbReference type="STRING" id="341454.A0A4S2MMP6"/>
<dbReference type="GO" id="GO:0031965">
    <property type="term" value="C:nuclear membrane"/>
    <property type="evidence" value="ECO:0007669"/>
    <property type="project" value="UniProtKB-SubCell"/>
</dbReference>